<dbReference type="Gene3D" id="3.40.50.150">
    <property type="entry name" value="Vaccinia Virus protein VP39"/>
    <property type="match status" value="1"/>
</dbReference>
<protein>
    <recommendedName>
        <fullName evidence="1">DNA (cytosine-5-)-methyltransferase</fullName>
        <ecNumber evidence="1">2.1.1.37</ecNumber>
    </recommendedName>
</protein>
<dbReference type="Proteomes" id="UP000247099">
    <property type="component" value="Unassembled WGS sequence"/>
</dbReference>
<reference evidence="9 10" key="1">
    <citation type="submission" date="2018-05" db="EMBL/GenBank/DDBJ databases">
        <title>Coraliomargarita sinensis sp. nov., isolated from a marine solar saltern.</title>
        <authorList>
            <person name="Zhou L.Y."/>
        </authorList>
    </citation>
    <scope>NUCLEOTIDE SEQUENCE [LARGE SCALE GENOMIC DNA]</scope>
    <source>
        <strain evidence="9 10">WN38</strain>
    </source>
</reference>
<evidence type="ECO:0000256" key="7">
    <source>
        <dbReference type="PROSITE-ProRule" id="PRU01016"/>
    </source>
</evidence>
<name>A0A317ZJH7_9BACT</name>
<evidence type="ECO:0000256" key="6">
    <source>
        <dbReference type="ARBA" id="ARBA00047422"/>
    </source>
</evidence>
<feature type="active site" evidence="7">
    <location>
        <position position="129"/>
    </location>
</feature>
<dbReference type="EC" id="2.1.1.37" evidence="1"/>
<dbReference type="AlphaFoldDB" id="A0A317ZJH7"/>
<gene>
    <name evidence="9" type="ORF">DDZ13_02310</name>
</gene>
<comment type="similarity">
    <text evidence="7 8">Belongs to the class I-like SAM-binding methyltransferase superfamily. C5-methyltransferase family.</text>
</comment>
<dbReference type="RefSeq" id="WP_110129857.1">
    <property type="nucleotide sequence ID" value="NZ_QHJQ01000001.1"/>
</dbReference>
<evidence type="ECO:0000313" key="9">
    <source>
        <dbReference type="EMBL" id="PXA05775.1"/>
    </source>
</evidence>
<dbReference type="NCBIfam" id="TIGR00675">
    <property type="entry name" value="dcm"/>
    <property type="match status" value="1"/>
</dbReference>
<dbReference type="InterPro" id="IPR050390">
    <property type="entry name" value="C5-Methyltransferase"/>
</dbReference>
<keyword evidence="4 7" id="KW-0949">S-adenosyl-L-methionine</keyword>
<dbReference type="GO" id="GO:0003677">
    <property type="term" value="F:DNA binding"/>
    <property type="evidence" value="ECO:0007669"/>
    <property type="project" value="TreeGrafter"/>
</dbReference>
<sequence length="524" mass="59678">MAKKTSTIPVIDLFAGPGGLGEGFSRYPLEGGKRFKIGLSIEKDPSAHKTLTLRAFFRQFEEGKAPDEYYQYLRGEILKDELYGAFPAQAKAAEEEAQLLTLGKQDPNKLIQRKLRCTDHWVLIGGPPCQAYSLVGRSKILGGIKREPDETEEVFNRRRLATFDGDPRHQLYREYLAIIGKHWPSVFVMENVRGILSAKHNGERIFPKILKDLSNPAEVFPGKRRRYKYRIYSLTVPSDGNPLEQEPSDFIIHSEQYGIPQARHRVILLGIRDDLDCGKIPLLKPCGQRTVEETISDLPKLTPGVTKQNGMRAYDALAELLDVSLSRGASGDFFDFEVIHRLERAIKNARRREDRGSRYKSLEEPLDDWWFGDPKLNGVCNHETRSHIKEDLWRYAFASCYAEQTGASPQLRDFPKALLPNHANVKEAIRGQKFGDRFRVQVANRPSSTITSHISKDGHYFIHYDPRQYRSLTVREAARLQTFPDNYFFEGTRTSQYHQVGNAVPPLLAYKIAGVVSKLIDSIT</sequence>
<comment type="catalytic activity">
    <reaction evidence="6">
        <text>a 2'-deoxycytidine in DNA + S-adenosyl-L-methionine = a 5-methyl-2'-deoxycytidine in DNA + S-adenosyl-L-homocysteine + H(+)</text>
        <dbReference type="Rhea" id="RHEA:13681"/>
        <dbReference type="Rhea" id="RHEA-COMP:11369"/>
        <dbReference type="Rhea" id="RHEA-COMP:11370"/>
        <dbReference type="ChEBI" id="CHEBI:15378"/>
        <dbReference type="ChEBI" id="CHEBI:57856"/>
        <dbReference type="ChEBI" id="CHEBI:59789"/>
        <dbReference type="ChEBI" id="CHEBI:85452"/>
        <dbReference type="ChEBI" id="CHEBI:85454"/>
        <dbReference type="EC" id="2.1.1.37"/>
    </reaction>
</comment>
<evidence type="ECO:0000256" key="2">
    <source>
        <dbReference type="ARBA" id="ARBA00022603"/>
    </source>
</evidence>
<proteinExistence type="inferred from homology"/>
<dbReference type="InterPro" id="IPR029063">
    <property type="entry name" value="SAM-dependent_MTases_sf"/>
</dbReference>
<dbReference type="GO" id="GO:0009307">
    <property type="term" value="P:DNA restriction-modification system"/>
    <property type="evidence" value="ECO:0007669"/>
    <property type="project" value="UniProtKB-KW"/>
</dbReference>
<evidence type="ECO:0000256" key="3">
    <source>
        <dbReference type="ARBA" id="ARBA00022679"/>
    </source>
</evidence>
<dbReference type="SUPFAM" id="SSF53335">
    <property type="entry name" value="S-adenosyl-L-methionine-dependent methyltransferases"/>
    <property type="match status" value="1"/>
</dbReference>
<evidence type="ECO:0000256" key="1">
    <source>
        <dbReference type="ARBA" id="ARBA00011975"/>
    </source>
</evidence>
<dbReference type="PANTHER" id="PTHR10629">
    <property type="entry name" value="CYTOSINE-SPECIFIC METHYLTRANSFERASE"/>
    <property type="match status" value="1"/>
</dbReference>
<evidence type="ECO:0000256" key="8">
    <source>
        <dbReference type="RuleBase" id="RU000416"/>
    </source>
</evidence>
<dbReference type="GO" id="GO:0032259">
    <property type="term" value="P:methylation"/>
    <property type="evidence" value="ECO:0007669"/>
    <property type="project" value="UniProtKB-KW"/>
</dbReference>
<organism evidence="9 10">
    <name type="scientific">Coraliomargarita sinensis</name>
    <dbReference type="NCBI Taxonomy" id="2174842"/>
    <lineage>
        <taxon>Bacteria</taxon>
        <taxon>Pseudomonadati</taxon>
        <taxon>Verrucomicrobiota</taxon>
        <taxon>Opitutia</taxon>
        <taxon>Puniceicoccales</taxon>
        <taxon>Coraliomargaritaceae</taxon>
        <taxon>Coraliomargarita</taxon>
    </lineage>
</organism>
<dbReference type="Gene3D" id="3.90.120.10">
    <property type="entry name" value="DNA Methylase, subunit A, domain 2"/>
    <property type="match status" value="1"/>
</dbReference>
<dbReference type="Pfam" id="PF00145">
    <property type="entry name" value="DNA_methylase"/>
    <property type="match status" value="2"/>
</dbReference>
<evidence type="ECO:0000256" key="5">
    <source>
        <dbReference type="ARBA" id="ARBA00022747"/>
    </source>
</evidence>
<dbReference type="EMBL" id="QHJQ01000001">
    <property type="protein sequence ID" value="PXA05775.1"/>
    <property type="molecule type" value="Genomic_DNA"/>
</dbReference>
<dbReference type="GO" id="GO:0044027">
    <property type="term" value="P:negative regulation of gene expression via chromosomal CpG island methylation"/>
    <property type="evidence" value="ECO:0007669"/>
    <property type="project" value="TreeGrafter"/>
</dbReference>
<keyword evidence="3 7" id="KW-0808">Transferase</keyword>
<comment type="caution">
    <text evidence="9">The sequence shown here is derived from an EMBL/GenBank/DDBJ whole genome shotgun (WGS) entry which is preliminary data.</text>
</comment>
<dbReference type="GO" id="GO:0003886">
    <property type="term" value="F:DNA (cytosine-5-)-methyltransferase activity"/>
    <property type="evidence" value="ECO:0007669"/>
    <property type="project" value="UniProtKB-EC"/>
</dbReference>
<evidence type="ECO:0000313" key="10">
    <source>
        <dbReference type="Proteomes" id="UP000247099"/>
    </source>
</evidence>
<evidence type="ECO:0000256" key="4">
    <source>
        <dbReference type="ARBA" id="ARBA00022691"/>
    </source>
</evidence>
<dbReference type="InterPro" id="IPR001525">
    <property type="entry name" value="C5_MeTfrase"/>
</dbReference>
<dbReference type="InParanoid" id="A0A317ZJH7"/>
<accession>A0A317ZJH7</accession>
<dbReference type="PANTHER" id="PTHR10629:SF52">
    <property type="entry name" value="DNA (CYTOSINE-5)-METHYLTRANSFERASE 1"/>
    <property type="match status" value="1"/>
</dbReference>
<dbReference type="PRINTS" id="PR00105">
    <property type="entry name" value="C5METTRFRASE"/>
</dbReference>
<keyword evidence="5" id="KW-0680">Restriction system</keyword>
<keyword evidence="2 7" id="KW-0489">Methyltransferase</keyword>
<keyword evidence="10" id="KW-1185">Reference proteome</keyword>
<dbReference type="OrthoDB" id="9813719at2"/>
<dbReference type="PROSITE" id="PS51679">
    <property type="entry name" value="SAM_MT_C5"/>
    <property type="match status" value="1"/>
</dbReference>